<dbReference type="AlphaFoldDB" id="A0A8J6N1E3"/>
<evidence type="ECO:0000313" key="1">
    <source>
        <dbReference type="EMBL" id="MBC8178496.1"/>
    </source>
</evidence>
<dbReference type="EMBL" id="JACNJD010000284">
    <property type="protein sequence ID" value="MBC8178496.1"/>
    <property type="molecule type" value="Genomic_DNA"/>
</dbReference>
<dbReference type="Proteomes" id="UP000650524">
    <property type="component" value="Unassembled WGS sequence"/>
</dbReference>
<comment type="caution">
    <text evidence="1">The sequence shown here is derived from an EMBL/GenBank/DDBJ whole genome shotgun (WGS) entry which is preliminary data.</text>
</comment>
<reference evidence="1 2" key="1">
    <citation type="submission" date="2020-08" db="EMBL/GenBank/DDBJ databases">
        <title>Bridging the membrane lipid divide: bacteria of the FCB group superphylum have the potential to synthesize archaeal ether lipids.</title>
        <authorList>
            <person name="Villanueva L."/>
            <person name="Von Meijenfeldt F.A.B."/>
            <person name="Westbye A.B."/>
            <person name="Yadav S."/>
            <person name="Hopmans E.C."/>
            <person name="Dutilh B.E."/>
            <person name="Sinninghe Damste J.S."/>
        </authorList>
    </citation>
    <scope>NUCLEOTIDE SEQUENCE [LARGE SCALE GENOMIC DNA]</scope>
    <source>
        <strain evidence="1">NIOZ-UU27</strain>
    </source>
</reference>
<sequence>MKVMNNDPDMLEEYDFSNGVRGKYAKRYAEGTNVVLIDPDVAEFFPDHDTVNDALRSLIRIIKKKQNRFGEQADGR</sequence>
<evidence type="ECO:0000313" key="2">
    <source>
        <dbReference type="Proteomes" id="UP000650524"/>
    </source>
</evidence>
<proteinExistence type="predicted"/>
<name>A0A8J6N1E3_9DELT</name>
<accession>A0A8J6N1E3</accession>
<organism evidence="1 2">
    <name type="scientific">Candidatus Desulfacyla euxinica</name>
    <dbReference type="NCBI Taxonomy" id="2841693"/>
    <lineage>
        <taxon>Bacteria</taxon>
        <taxon>Deltaproteobacteria</taxon>
        <taxon>Candidatus Desulfacyla</taxon>
    </lineage>
</organism>
<protein>
    <submittedName>
        <fullName evidence="1">Uncharacterized protein</fullName>
    </submittedName>
</protein>
<gene>
    <name evidence="1" type="ORF">H8E19_13910</name>
</gene>